<dbReference type="Proteomes" id="UP000009168">
    <property type="component" value="Unassembled WGS sequence"/>
</dbReference>
<dbReference type="HOGENOM" id="CLU_083770_0_0_1"/>
<feature type="transmembrane region" description="Helical" evidence="1">
    <location>
        <begin position="141"/>
        <end position="164"/>
    </location>
</feature>
<dbReference type="PANTHER" id="PTHR12242">
    <property type="entry name" value="OS02G0130600 PROTEIN-RELATED"/>
    <property type="match status" value="1"/>
</dbReference>
<feature type="transmembrane region" description="Helical" evidence="1">
    <location>
        <begin position="176"/>
        <end position="199"/>
    </location>
</feature>
<keyword evidence="3" id="KW-1185">Reference proteome</keyword>
<accession>I7MLY9</accession>
<keyword evidence="1" id="KW-1133">Transmembrane helix</keyword>
<dbReference type="EMBL" id="GG662472">
    <property type="protein sequence ID" value="EAS03644.1"/>
    <property type="molecule type" value="Genomic_DNA"/>
</dbReference>
<feature type="transmembrane region" description="Helical" evidence="1">
    <location>
        <begin position="108"/>
        <end position="129"/>
    </location>
</feature>
<keyword evidence="1" id="KW-0472">Membrane</keyword>
<dbReference type="RefSeq" id="XP_001023889.1">
    <property type="nucleotide sequence ID" value="XM_001023889.1"/>
</dbReference>
<feature type="transmembrane region" description="Helical" evidence="1">
    <location>
        <begin position="74"/>
        <end position="96"/>
    </location>
</feature>
<protein>
    <submittedName>
        <fullName evidence="2">Transmembrane protein, putative</fullName>
    </submittedName>
</protein>
<keyword evidence="1 2" id="KW-0812">Transmembrane</keyword>
<evidence type="ECO:0000313" key="2">
    <source>
        <dbReference type="EMBL" id="EAS03644.1"/>
    </source>
</evidence>
<dbReference type="GeneID" id="7830208"/>
<dbReference type="GO" id="GO:0016020">
    <property type="term" value="C:membrane"/>
    <property type="evidence" value="ECO:0007669"/>
    <property type="project" value="TreeGrafter"/>
</dbReference>
<evidence type="ECO:0000256" key="1">
    <source>
        <dbReference type="SAM" id="Phobius"/>
    </source>
</evidence>
<organism evidence="2 3">
    <name type="scientific">Tetrahymena thermophila (strain SB210)</name>
    <dbReference type="NCBI Taxonomy" id="312017"/>
    <lineage>
        <taxon>Eukaryota</taxon>
        <taxon>Sar</taxon>
        <taxon>Alveolata</taxon>
        <taxon>Ciliophora</taxon>
        <taxon>Intramacronucleata</taxon>
        <taxon>Oligohymenophorea</taxon>
        <taxon>Hymenostomatida</taxon>
        <taxon>Tetrahymenina</taxon>
        <taxon>Tetrahymenidae</taxon>
        <taxon>Tetrahymena</taxon>
    </lineage>
</organism>
<dbReference type="InParanoid" id="I7MLY9"/>
<evidence type="ECO:0000313" key="3">
    <source>
        <dbReference type="Proteomes" id="UP000009168"/>
    </source>
</evidence>
<gene>
    <name evidence="2" type="ORF">TTHERM_00473060</name>
</gene>
<dbReference type="AlphaFoldDB" id="I7MLY9"/>
<feature type="transmembrane region" description="Helical" evidence="1">
    <location>
        <begin position="45"/>
        <end position="62"/>
    </location>
</feature>
<name>I7MLY9_TETTS</name>
<reference evidence="3" key="1">
    <citation type="journal article" date="2006" name="PLoS Biol.">
        <title>Macronuclear genome sequence of the ciliate Tetrahymena thermophila, a model eukaryote.</title>
        <authorList>
            <person name="Eisen J.A."/>
            <person name="Coyne R.S."/>
            <person name="Wu M."/>
            <person name="Wu D."/>
            <person name="Thiagarajan M."/>
            <person name="Wortman J.R."/>
            <person name="Badger J.H."/>
            <person name="Ren Q."/>
            <person name="Amedeo P."/>
            <person name="Jones K.M."/>
            <person name="Tallon L.J."/>
            <person name="Delcher A.L."/>
            <person name="Salzberg S.L."/>
            <person name="Silva J.C."/>
            <person name="Haas B.J."/>
            <person name="Majoros W.H."/>
            <person name="Farzad M."/>
            <person name="Carlton J.M."/>
            <person name="Smith R.K. Jr."/>
            <person name="Garg J."/>
            <person name="Pearlman R.E."/>
            <person name="Karrer K.M."/>
            <person name="Sun L."/>
            <person name="Manning G."/>
            <person name="Elde N.C."/>
            <person name="Turkewitz A.P."/>
            <person name="Asai D.J."/>
            <person name="Wilkes D.E."/>
            <person name="Wang Y."/>
            <person name="Cai H."/>
            <person name="Collins K."/>
            <person name="Stewart B.A."/>
            <person name="Lee S.R."/>
            <person name="Wilamowska K."/>
            <person name="Weinberg Z."/>
            <person name="Ruzzo W.L."/>
            <person name="Wloga D."/>
            <person name="Gaertig J."/>
            <person name="Frankel J."/>
            <person name="Tsao C.-C."/>
            <person name="Gorovsky M.A."/>
            <person name="Keeling P.J."/>
            <person name="Waller R.F."/>
            <person name="Patron N.J."/>
            <person name="Cherry J.M."/>
            <person name="Stover N.A."/>
            <person name="Krieger C.J."/>
            <person name="del Toro C."/>
            <person name="Ryder H.F."/>
            <person name="Williamson S.C."/>
            <person name="Barbeau R.A."/>
            <person name="Hamilton E.P."/>
            <person name="Orias E."/>
        </authorList>
    </citation>
    <scope>NUCLEOTIDE SEQUENCE [LARGE SCALE GENOMIC DNA]</scope>
    <source>
        <strain evidence="3">SB210</strain>
    </source>
</reference>
<sequence>MSSADTMQTSKFRKMQQSIHRWLWHNTSNEKSISQSYILEDQTFYLVRQCCFAIALLTWTMSQLDSRHAIITNFQYLTEWGVNLTVVYFALSLRIMKDHKFAEKYWKITHVIFEIVYSAEFIITAMYWGAIYQTIKREKDAYYLTLTSLEHGGMFVLLIIDNIFNRIKFYKRHLIYLISFIIFYLTINLTVTLCFEPVYAIIDWKSKESHIFATVALLSTVFHFVIARIIYELFKKKKVEKTVVADDYFFTDKPFQLTHINKALENKFVWWVLIISVSMMVLSTIITAEY</sequence>
<feature type="transmembrane region" description="Helical" evidence="1">
    <location>
        <begin position="211"/>
        <end position="231"/>
    </location>
</feature>
<proteinExistence type="predicted"/>
<dbReference type="KEGG" id="tet:TTHERM_00473060"/>
<feature type="transmembrane region" description="Helical" evidence="1">
    <location>
        <begin position="268"/>
        <end position="288"/>
    </location>
</feature>
<dbReference type="OrthoDB" id="326475at2759"/>